<dbReference type="PANTHER" id="PTHR47331:SF5">
    <property type="entry name" value="RIBONUCLEASE H"/>
    <property type="match status" value="1"/>
</dbReference>
<gene>
    <name evidence="2" type="ORF">T4E_4788</name>
</gene>
<dbReference type="STRING" id="6337.A0A0V0XFS2"/>
<evidence type="ECO:0000313" key="2">
    <source>
        <dbReference type="EMBL" id="KRX86724.1"/>
    </source>
</evidence>
<protein>
    <recommendedName>
        <fullName evidence="1">Reverse transcriptase domain-containing protein</fullName>
    </recommendedName>
</protein>
<dbReference type="InterPro" id="IPR000477">
    <property type="entry name" value="RT_dom"/>
</dbReference>
<dbReference type="Proteomes" id="UP000054815">
    <property type="component" value="Unassembled WGS sequence"/>
</dbReference>
<comment type="caution">
    <text evidence="2">The sequence shown here is derived from an EMBL/GenBank/DDBJ whole genome shotgun (WGS) entry which is preliminary data.</text>
</comment>
<sequence>MDDCPDSDQVDVVIGIDRWIICGPVIANPSSPVTTTLCASVDQGIDRTLRRFWEIEEIGVGSKGDPDMSEQEKSFRDSLSFDGSLYSVRLLKKSGEMNLFNNVELAQKRLGTVERRLAQDPVRREQYASIFQDYLKNGWAEKVNDEGKSGRTWYLPHHVVYQQGSEGEKARIVFDGSAKYQGTSLHDHFDAGPKVQMDLMRILLRFQRHRVALQSDIAKMYLQVGLHEDERDFCRFLWRDRSGTLDIYRLTRVCFGLACSPYLAIQVVNSHLEAHRTLFPSVADKIRSCMYVDDLVVSRDSVDDAKPFLTCRLKIAQVSIVLDFGKRLGFPPQLDQLSICPPSQATSETHGTKRGLLRLAASVFDPLGALTPFTVRAKQLLQSLWQTGISWDDPLPPEISRKWDQWRSDLGDLHQIALPRAYLPYSPMEASRLELHGFGDASEAAYAAVVYLRATQSTGVTRVSFVAAKSKVAPLKKLSVPRLELSAALLCVRLVRYVLQELALPVDACHCWSDSLVALGWIRGDACRWKPFVANRVREIQGLLSPQARPGCELHPKPGNEPEGRKRLRAWRCSRTPSNCCIGYSLTAARCLEGPGRHNTTLPVVSRRIETQLSVDELKEAERIWIRQEQIHAFGSKYPTDKSLTNTLCGLNPFLDEFGVLRVSGRLGRAQLEEEAKFPPLLPCKRMIVNLLIRREHNQQLYAGVAQTLAALRERF</sequence>
<dbReference type="Gene3D" id="3.30.70.270">
    <property type="match status" value="1"/>
</dbReference>
<dbReference type="Pfam" id="PF00078">
    <property type="entry name" value="RVT_1"/>
    <property type="match status" value="1"/>
</dbReference>
<dbReference type="InterPro" id="IPR043128">
    <property type="entry name" value="Rev_trsase/Diguanyl_cyclase"/>
</dbReference>
<dbReference type="Gene3D" id="3.10.10.10">
    <property type="entry name" value="HIV Type 1 Reverse Transcriptase, subunit A, domain 1"/>
    <property type="match status" value="1"/>
</dbReference>
<dbReference type="AlphaFoldDB" id="A0A0V0XFS2"/>
<proteinExistence type="predicted"/>
<accession>A0A0V0XFS2</accession>
<name>A0A0V0XFS2_TRIPS</name>
<reference evidence="2 3" key="1">
    <citation type="submission" date="2015-01" db="EMBL/GenBank/DDBJ databases">
        <title>Evolution of Trichinella species and genotypes.</title>
        <authorList>
            <person name="Korhonen P.K."/>
            <person name="Edoardo P."/>
            <person name="Giuseppe L.R."/>
            <person name="Gasser R.B."/>
        </authorList>
    </citation>
    <scope>NUCLEOTIDE SEQUENCE [LARGE SCALE GENOMIC DNA]</scope>
    <source>
        <strain evidence="2">ISS141</strain>
    </source>
</reference>
<organism evidence="2 3">
    <name type="scientific">Trichinella pseudospiralis</name>
    <name type="common">Parasitic roundworm</name>
    <dbReference type="NCBI Taxonomy" id="6337"/>
    <lineage>
        <taxon>Eukaryota</taxon>
        <taxon>Metazoa</taxon>
        <taxon>Ecdysozoa</taxon>
        <taxon>Nematoda</taxon>
        <taxon>Enoplea</taxon>
        <taxon>Dorylaimia</taxon>
        <taxon>Trichinellida</taxon>
        <taxon>Trichinellidae</taxon>
        <taxon>Trichinella</taxon>
    </lineage>
</organism>
<dbReference type="InterPro" id="IPR043502">
    <property type="entry name" value="DNA/RNA_pol_sf"/>
</dbReference>
<evidence type="ECO:0000313" key="3">
    <source>
        <dbReference type="Proteomes" id="UP000054815"/>
    </source>
</evidence>
<dbReference type="SUPFAM" id="SSF56672">
    <property type="entry name" value="DNA/RNA polymerases"/>
    <property type="match status" value="1"/>
</dbReference>
<dbReference type="EMBL" id="JYDU01000342">
    <property type="protein sequence ID" value="KRX86724.1"/>
    <property type="molecule type" value="Genomic_DNA"/>
</dbReference>
<evidence type="ECO:0000259" key="1">
    <source>
        <dbReference type="Pfam" id="PF00078"/>
    </source>
</evidence>
<dbReference type="PANTHER" id="PTHR47331">
    <property type="entry name" value="PHD-TYPE DOMAIN-CONTAINING PROTEIN"/>
    <property type="match status" value="1"/>
</dbReference>
<dbReference type="InterPro" id="IPR008042">
    <property type="entry name" value="Retrotrans_Pao"/>
</dbReference>
<feature type="domain" description="Reverse transcriptase" evidence="1">
    <location>
        <begin position="201"/>
        <end position="306"/>
    </location>
</feature>
<dbReference type="Pfam" id="PF05380">
    <property type="entry name" value="Peptidase_A17"/>
    <property type="match status" value="1"/>
</dbReference>